<dbReference type="InterPro" id="IPR001507">
    <property type="entry name" value="ZP_dom"/>
</dbReference>
<dbReference type="PANTHER" id="PTHR14002">
    <property type="entry name" value="ENDOGLIN/TGF-BETA RECEPTOR TYPE III"/>
    <property type="match status" value="1"/>
</dbReference>
<evidence type="ECO:0000313" key="4">
    <source>
        <dbReference type="Proteomes" id="UP001152795"/>
    </source>
</evidence>
<dbReference type="InterPro" id="IPR042235">
    <property type="entry name" value="ZP-C_dom"/>
</dbReference>
<sequence>MMYLHFKLDHCCFLAGQGNFSLIMDVFKDIDYRQPYSPQDYPVFKSPSDNLYIQYSINTSNPNLVVRAETCRATPTNRPYDTPQYVFIADGCDKDETIRHYSYGMSSVHRFSIQALRVLSERGFVYLHCDLVVCHRYDPNSICTRNTSCSPRDRRDVDERSQDVSGMYALSFGPVMKGKESADKSAEAHSEAVNARLVGSLIGFVCLSVVLIGALVYMIHRARRPRSDPA</sequence>
<dbReference type="OrthoDB" id="2015116at2759"/>
<dbReference type="Proteomes" id="UP001152795">
    <property type="component" value="Unassembled WGS sequence"/>
</dbReference>
<dbReference type="AlphaFoldDB" id="A0A7D9EUK9"/>
<protein>
    <submittedName>
        <fullName evidence="3">Uncharacterized protein</fullName>
    </submittedName>
</protein>
<proteinExistence type="predicted"/>
<evidence type="ECO:0000256" key="1">
    <source>
        <dbReference type="ARBA" id="ARBA00022729"/>
    </source>
</evidence>
<dbReference type="PANTHER" id="PTHR14002:SF43">
    <property type="entry name" value="DELTA-LIKE PROTEIN"/>
    <property type="match status" value="1"/>
</dbReference>
<dbReference type="PROSITE" id="PS51034">
    <property type="entry name" value="ZP_2"/>
    <property type="match status" value="1"/>
</dbReference>
<keyword evidence="4" id="KW-1185">Reference proteome</keyword>
<dbReference type="Gene3D" id="2.60.40.4100">
    <property type="entry name" value="Zona pellucida, ZP-C domain"/>
    <property type="match status" value="1"/>
</dbReference>
<name>A0A7D9EUK9_PARCT</name>
<keyword evidence="1" id="KW-0732">Signal</keyword>
<organism evidence="3 4">
    <name type="scientific">Paramuricea clavata</name>
    <name type="common">Red gorgonian</name>
    <name type="synonym">Violescent sea-whip</name>
    <dbReference type="NCBI Taxonomy" id="317549"/>
    <lineage>
        <taxon>Eukaryota</taxon>
        <taxon>Metazoa</taxon>
        <taxon>Cnidaria</taxon>
        <taxon>Anthozoa</taxon>
        <taxon>Octocorallia</taxon>
        <taxon>Malacalcyonacea</taxon>
        <taxon>Plexauridae</taxon>
        <taxon>Paramuricea</taxon>
    </lineage>
</organism>
<evidence type="ECO:0000313" key="3">
    <source>
        <dbReference type="EMBL" id="CAB4018744.1"/>
    </source>
</evidence>
<dbReference type="EMBL" id="CACRXK020010147">
    <property type="protein sequence ID" value="CAB4018744.1"/>
    <property type="molecule type" value="Genomic_DNA"/>
</dbReference>
<dbReference type="Pfam" id="PF00100">
    <property type="entry name" value="Zona_pellucida"/>
    <property type="match status" value="1"/>
</dbReference>
<reference evidence="3" key="1">
    <citation type="submission" date="2020-04" db="EMBL/GenBank/DDBJ databases">
        <authorList>
            <person name="Alioto T."/>
            <person name="Alioto T."/>
            <person name="Gomez Garrido J."/>
        </authorList>
    </citation>
    <scope>NUCLEOTIDE SEQUENCE</scope>
    <source>
        <strain evidence="3">A484AB</strain>
    </source>
</reference>
<keyword evidence="2" id="KW-1015">Disulfide bond</keyword>
<evidence type="ECO:0000256" key="2">
    <source>
        <dbReference type="ARBA" id="ARBA00023157"/>
    </source>
</evidence>
<gene>
    <name evidence="3" type="ORF">PACLA_8A004583</name>
</gene>
<accession>A0A7D9EUK9</accession>
<comment type="caution">
    <text evidence="3">The sequence shown here is derived from an EMBL/GenBank/DDBJ whole genome shotgun (WGS) entry which is preliminary data.</text>
</comment>
<dbReference type="InterPro" id="IPR055355">
    <property type="entry name" value="ZP-C"/>
</dbReference>